<dbReference type="RefSeq" id="WP_250917188.1">
    <property type="nucleotide sequence ID" value="NZ_JAMQAW010000001.1"/>
</dbReference>
<dbReference type="InterPro" id="IPR008920">
    <property type="entry name" value="TF_FadR/GntR_C"/>
</dbReference>
<protein>
    <submittedName>
        <fullName evidence="6">FadR family transcriptional regulator</fullName>
    </submittedName>
</protein>
<evidence type="ECO:0000256" key="3">
    <source>
        <dbReference type="ARBA" id="ARBA00023163"/>
    </source>
</evidence>
<proteinExistence type="predicted"/>
<feature type="compositionally biased region" description="Low complexity" evidence="4">
    <location>
        <begin position="66"/>
        <end position="89"/>
    </location>
</feature>
<dbReference type="SUPFAM" id="SSF46785">
    <property type="entry name" value="Winged helix' DNA-binding domain"/>
    <property type="match status" value="1"/>
</dbReference>
<evidence type="ECO:0000313" key="6">
    <source>
        <dbReference type="EMBL" id="MCM2386823.1"/>
    </source>
</evidence>
<gene>
    <name evidence="6" type="ORF">NBG84_00600</name>
</gene>
<feature type="domain" description="HTH gntR-type" evidence="5">
    <location>
        <begin position="102"/>
        <end position="170"/>
    </location>
</feature>
<dbReference type="SMART" id="SM00895">
    <property type="entry name" value="FCD"/>
    <property type="match status" value="1"/>
</dbReference>
<evidence type="ECO:0000256" key="4">
    <source>
        <dbReference type="SAM" id="MobiDB-lite"/>
    </source>
</evidence>
<evidence type="ECO:0000256" key="1">
    <source>
        <dbReference type="ARBA" id="ARBA00023015"/>
    </source>
</evidence>
<name>A0ABT0UER4_9ACTN</name>
<dbReference type="CDD" id="cd07377">
    <property type="entry name" value="WHTH_GntR"/>
    <property type="match status" value="1"/>
</dbReference>
<feature type="region of interest" description="Disordered" evidence="4">
    <location>
        <begin position="1"/>
        <end position="89"/>
    </location>
</feature>
<dbReference type="Gene3D" id="1.20.120.530">
    <property type="entry name" value="GntR ligand-binding domain-like"/>
    <property type="match status" value="1"/>
</dbReference>
<keyword evidence="7" id="KW-1185">Reference proteome</keyword>
<evidence type="ECO:0000313" key="7">
    <source>
        <dbReference type="Proteomes" id="UP001431429"/>
    </source>
</evidence>
<dbReference type="PANTHER" id="PTHR43537">
    <property type="entry name" value="TRANSCRIPTIONAL REGULATOR, GNTR FAMILY"/>
    <property type="match status" value="1"/>
</dbReference>
<dbReference type="SUPFAM" id="SSF48008">
    <property type="entry name" value="GntR ligand-binding domain-like"/>
    <property type="match status" value="1"/>
</dbReference>
<sequence>MPGTDATGPDRSTRTAEATDAGTGHHPEGPGKAVASDDSPPHRKNPSRRDAQHTHVEDPGIEAPSTTADARGTTRRGTGARAKAARTAPAVDLRPLRPLAVRPLSDRVADQIREFIVNEDLAEDTRLPAERDLAVRFGTSRPTVSQALRTLSLMGLVEIRPGSGAYVVHRPDRVMTATVGLMLDLDRQSIPHLAQLRLWLETVGVQEAISALHSPSSAVEPGPDAGLADIRTAFERLRESAGNVSAWIAADTVFHATIVRRSGNPFLASIYESVHTAVIRYEYEPWIRSQTMPPWLAPGEAERLIAVHEPIMEAIEATDSSAALVAVRHHHDTMMANIRTR</sequence>
<dbReference type="EMBL" id="JAMQAW010000001">
    <property type="protein sequence ID" value="MCM2386823.1"/>
    <property type="molecule type" value="Genomic_DNA"/>
</dbReference>
<keyword evidence="3" id="KW-0804">Transcription</keyword>
<reference evidence="6" key="1">
    <citation type="submission" date="2022-06" db="EMBL/GenBank/DDBJ databases">
        <title>Genome public.</title>
        <authorList>
            <person name="Sun Q."/>
        </authorList>
    </citation>
    <scope>NUCLEOTIDE SEQUENCE</scope>
    <source>
        <strain evidence="6">CWNU-1</strain>
    </source>
</reference>
<dbReference type="Gene3D" id="1.10.10.10">
    <property type="entry name" value="Winged helix-like DNA-binding domain superfamily/Winged helix DNA-binding domain"/>
    <property type="match status" value="1"/>
</dbReference>
<dbReference type="InterPro" id="IPR036388">
    <property type="entry name" value="WH-like_DNA-bd_sf"/>
</dbReference>
<accession>A0ABT0UER4</accession>
<dbReference type="SMART" id="SM00345">
    <property type="entry name" value="HTH_GNTR"/>
    <property type="match status" value="1"/>
</dbReference>
<dbReference type="PRINTS" id="PR00035">
    <property type="entry name" value="HTHGNTR"/>
</dbReference>
<comment type="caution">
    <text evidence="6">The sequence shown here is derived from an EMBL/GenBank/DDBJ whole genome shotgun (WGS) entry which is preliminary data.</text>
</comment>
<evidence type="ECO:0000256" key="2">
    <source>
        <dbReference type="ARBA" id="ARBA00023125"/>
    </source>
</evidence>
<dbReference type="Proteomes" id="UP001431429">
    <property type="component" value="Unassembled WGS sequence"/>
</dbReference>
<keyword evidence="2" id="KW-0238">DNA-binding</keyword>
<organism evidence="6 7">
    <name type="scientific">Streptomyces albipurpureus</name>
    <dbReference type="NCBI Taxonomy" id="2897419"/>
    <lineage>
        <taxon>Bacteria</taxon>
        <taxon>Bacillati</taxon>
        <taxon>Actinomycetota</taxon>
        <taxon>Actinomycetes</taxon>
        <taxon>Kitasatosporales</taxon>
        <taxon>Streptomycetaceae</taxon>
        <taxon>Streptomyces</taxon>
    </lineage>
</organism>
<feature type="compositionally biased region" description="Basic and acidic residues" evidence="4">
    <location>
        <begin position="47"/>
        <end position="58"/>
    </location>
</feature>
<dbReference type="Pfam" id="PF07729">
    <property type="entry name" value="FCD"/>
    <property type="match status" value="1"/>
</dbReference>
<evidence type="ECO:0000259" key="5">
    <source>
        <dbReference type="PROSITE" id="PS50949"/>
    </source>
</evidence>
<dbReference type="InterPro" id="IPR000524">
    <property type="entry name" value="Tscrpt_reg_HTH_GntR"/>
</dbReference>
<keyword evidence="1" id="KW-0805">Transcription regulation</keyword>
<dbReference type="PROSITE" id="PS50949">
    <property type="entry name" value="HTH_GNTR"/>
    <property type="match status" value="1"/>
</dbReference>
<dbReference type="InterPro" id="IPR011711">
    <property type="entry name" value="GntR_C"/>
</dbReference>
<dbReference type="InterPro" id="IPR036390">
    <property type="entry name" value="WH_DNA-bd_sf"/>
</dbReference>
<dbReference type="PANTHER" id="PTHR43537:SF44">
    <property type="entry name" value="GNTR FAMILY REGULATORY PROTEIN"/>
    <property type="match status" value="1"/>
</dbReference>
<dbReference type="Pfam" id="PF00392">
    <property type="entry name" value="GntR"/>
    <property type="match status" value="1"/>
</dbReference>